<dbReference type="PANTHER" id="PTHR22789">
    <property type="entry name" value="FUCULOSE PHOSPHATE ALDOLASE"/>
    <property type="match status" value="1"/>
</dbReference>
<evidence type="ECO:0000313" key="9">
    <source>
        <dbReference type="Proteomes" id="UP001374893"/>
    </source>
</evidence>
<dbReference type="PANTHER" id="PTHR22789:SF8">
    <property type="entry name" value="L-RIBULOSE-5-PHOSPHATE 4-EPIMERASE SGBE"/>
    <property type="match status" value="1"/>
</dbReference>
<evidence type="ECO:0000313" key="8">
    <source>
        <dbReference type="EMBL" id="BCX49838.1"/>
    </source>
</evidence>
<evidence type="ECO:0000256" key="3">
    <source>
        <dbReference type="ARBA" id="ARBA00010037"/>
    </source>
</evidence>
<dbReference type="Gene3D" id="3.40.225.10">
    <property type="entry name" value="Class II aldolase/adducin N-terminal domain"/>
    <property type="match status" value="1"/>
</dbReference>
<keyword evidence="6" id="KW-0862">Zinc</keyword>
<comment type="similarity">
    <text evidence="3">Belongs to the aldolase class II family. AraD/FucA subfamily.</text>
</comment>
<evidence type="ECO:0000256" key="1">
    <source>
        <dbReference type="ARBA" id="ARBA00001726"/>
    </source>
</evidence>
<evidence type="ECO:0000256" key="2">
    <source>
        <dbReference type="ARBA" id="ARBA00001947"/>
    </source>
</evidence>
<dbReference type="EC" id="5.1.3.4" evidence="4"/>
<dbReference type="Proteomes" id="UP001374893">
    <property type="component" value="Chromosome"/>
</dbReference>
<dbReference type="SUPFAM" id="SSF53639">
    <property type="entry name" value="AraD/HMP-PK domain-like"/>
    <property type="match status" value="1"/>
</dbReference>
<reference evidence="8 9" key="1">
    <citation type="submission" date="2021-06" db="EMBL/GenBank/DDBJ databases">
        <title>Complete genome of Haloferula helveola possessing various polysaccharide degrading enzymes.</title>
        <authorList>
            <person name="Takami H."/>
            <person name="Huang C."/>
            <person name="Hamasaki K."/>
        </authorList>
    </citation>
    <scope>NUCLEOTIDE SEQUENCE [LARGE SCALE GENOMIC DNA]</scope>
    <source>
        <strain evidence="8 9">CN-1</strain>
    </source>
</reference>
<dbReference type="RefSeq" id="WP_338686624.1">
    <property type="nucleotide sequence ID" value="NZ_AP024702.1"/>
</dbReference>
<dbReference type="InterPro" id="IPR036409">
    <property type="entry name" value="Aldolase_II/adducin_N_sf"/>
</dbReference>
<proteinExistence type="inferred from homology"/>
<accession>A0ABN6HDU4</accession>
<dbReference type="NCBIfam" id="NF006047">
    <property type="entry name" value="PRK08193.1"/>
    <property type="match status" value="1"/>
</dbReference>
<name>A0ABN6HDU4_9BACT</name>
<keyword evidence="5" id="KW-0479">Metal-binding</keyword>
<evidence type="ECO:0000256" key="5">
    <source>
        <dbReference type="ARBA" id="ARBA00022723"/>
    </source>
</evidence>
<feature type="domain" description="Class II aldolase/adducin N-terminal" evidence="7">
    <location>
        <begin position="9"/>
        <end position="199"/>
    </location>
</feature>
<evidence type="ECO:0000256" key="6">
    <source>
        <dbReference type="ARBA" id="ARBA00022833"/>
    </source>
</evidence>
<dbReference type="InterPro" id="IPR001303">
    <property type="entry name" value="Aldolase_II/adducin_N"/>
</dbReference>
<evidence type="ECO:0000256" key="4">
    <source>
        <dbReference type="ARBA" id="ARBA00013186"/>
    </source>
</evidence>
<sequence>MSDYNAIREECLAANLALPKTGLVDLTFGNVSVADPERRVFAIKPSGVDYTELTAADMVILDFDGNTVEGDLRPSSDTPTHRCLFLNFPGIRSVVHTHSRSAVAFAQAGVDLPCFGTTHCDYFHGPVPVTRGMTPEEVGGDYEWETGQVIVERFKAAEIDPLNVPAVLVRNHGPFAWGPSGAKAVETAQALEIVADMAIKTLAVNPSAPQAPEHLLNKHFFRKHGPGAYYGQPKTSQS</sequence>
<dbReference type="SMART" id="SM01007">
    <property type="entry name" value="Aldolase_II"/>
    <property type="match status" value="1"/>
</dbReference>
<comment type="cofactor">
    <cofactor evidence="2">
        <name>Zn(2+)</name>
        <dbReference type="ChEBI" id="CHEBI:29105"/>
    </cofactor>
</comment>
<dbReference type="Pfam" id="PF00596">
    <property type="entry name" value="Aldolase_II"/>
    <property type="match status" value="1"/>
</dbReference>
<evidence type="ECO:0000259" key="7">
    <source>
        <dbReference type="SMART" id="SM01007"/>
    </source>
</evidence>
<protein>
    <recommendedName>
        <fullName evidence="4">L-ribulose-5-phosphate 4-epimerase</fullName>
        <ecNumber evidence="4">5.1.3.4</ecNumber>
    </recommendedName>
</protein>
<comment type="catalytic activity">
    <reaction evidence="1">
        <text>L-ribulose 5-phosphate = D-xylulose 5-phosphate</text>
        <dbReference type="Rhea" id="RHEA:22368"/>
        <dbReference type="ChEBI" id="CHEBI:57737"/>
        <dbReference type="ChEBI" id="CHEBI:58226"/>
        <dbReference type="EC" id="5.1.3.4"/>
    </reaction>
</comment>
<dbReference type="InterPro" id="IPR050197">
    <property type="entry name" value="Aldolase_class_II_sugar_metab"/>
</dbReference>
<keyword evidence="9" id="KW-1185">Reference proteome</keyword>
<organism evidence="8 9">
    <name type="scientific">Haloferula helveola</name>
    <dbReference type="NCBI Taxonomy" id="490095"/>
    <lineage>
        <taxon>Bacteria</taxon>
        <taxon>Pseudomonadati</taxon>
        <taxon>Verrucomicrobiota</taxon>
        <taxon>Verrucomicrobiia</taxon>
        <taxon>Verrucomicrobiales</taxon>
        <taxon>Verrucomicrobiaceae</taxon>
        <taxon>Haloferula</taxon>
    </lineage>
</organism>
<dbReference type="EMBL" id="AP024702">
    <property type="protein sequence ID" value="BCX49838.1"/>
    <property type="molecule type" value="Genomic_DNA"/>
</dbReference>
<gene>
    <name evidence="8" type="primary">araD</name>
    <name evidence="8" type="ORF">HAHE_37460</name>
</gene>